<protein>
    <submittedName>
        <fullName evidence="1">Zinc-ribbon domain protein</fullName>
    </submittedName>
</protein>
<name>A0A8S5VEE3_9CAUD</name>
<sequence>MVALAKVERQDVGSLLKKGHKKMDEKKVGEAIKAMKNQIAIIQKIPEYLGLKEKTDKQIEERQTAIEALEKQLPKKPKEMKYELLIEYGWKYACPTCGCACGENMYHYDVTKDDMFCTQCGQLLDWSE</sequence>
<reference evidence="1" key="1">
    <citation type="journal article" date="2021" name="Proc. Natl. Acad. Sci. U.S.A.">
        <title>A Catalog of Tens of Thousands of Viruses from Human Metagenomes Reveals Hidden Associations with Chronic Diseases.</title>
        <authorList>
            <person name="Tisza M.J."/>
            <person name="Buck C.B."/>
        </authorList>
    </citation>
    <scope>NUCLEOTIDE SEQUENCE</scope>
    <source>
        <strain evidence="1">Ctuy39</strain>
    </source>
</reference>
<proteinExistence type="predicted"/>
<evidence type="ECO:0000313" key="1">
    <source>
        <dbReference type="EMBL" id="DAG05084.1"/>
    </source>
</evidence>
<organism evidence="1">
    <name type="scientific">Siphoviridae sp. ctuy39</name>
    <dbReference type="NCBI Taxonomy" id="2825719"/>
    <lineage>
        <taxon>Viruses</taxon>
        <taxon>Duplodnaviria</taxon>
        <taxon>Heunggongvirae</taxon>
        <taxon>Uroviricota</taxon>
        <taxon>Caudoviricetes</taxon>
    </lineage>
</organism>
<dbReference type="EMBL" id="BK016249">
    <property type="protein sequence ID" value="DAG05084.1"/>
    <property type="molecule type" value="Genomic_DNA"/>
</dbReference>
<accession>A0A8S5VEE3</accession>